<evidence type="ECO:0000256" key="4">
    <source>
        <dbReference type="ARBA" id="ARBA00023163"/>
    </source>
</evidence>
<keyword evidence="8" id="KW-1185">Reference proteome</keyword>
<sequence length="227" mass="24543">MVRRVTSDTPRPALTRDRIVHAAVALIEREGADALSMRRVAADLGVAVMSLYNHVPNKTALLEGVAERVVEGLQLEDDPAAPWQEGARALVRAFRKVAHDYPRCMTIVFTHKIDSAAGLRPMERALALADAAGFDGGTAVRIMRALLAYAIGAQMREIGMEKMLGHLAETGAKSWNDLDPDAFRHVIAYGPELAAHDPETDFEFGLDLLIAALEALPRRPEAGSGTG</sequence>
<dbReference type="SUPFAM" id="SSF48498">
    <property type="entry name" value="Tetracyclin repressor-like, C-terminal domain"/>
    <property type="match status" value="1"/>
</dbReference>
<dbReference type="AlphaFoldDB" id="A0A846ZA08"/>
<evidence type="ECO:0000256" key="3">
    <source>
        <dbReference type="ARBA" id="ARBA00023125"/>
    </source>
</evidence>
<keyword evidence="2" id="KW-0805">Transcription regulation</keyword>
<keyword evidence="3 5" id="KW-0238">DNA-binding</keyword>
<dbReference type="InterPro" id="IPR003012">
    <property type="entry name" value="Tet_transcr_reg_TetR"/>
</dbReference>
<proteinExistence type="predicted"/>
<evidence type="ECO:0000259" key="6">
    <source>
        <dbReference type="PROSITE" id="PS50977"/>
    </source>
</evidence>
<dbReference type="PROSITE" id="PS50977">
    <property type="entry name" value="HTH_TETR_2"/>
    <property type="match status" value="1"/>
</dbReference>
<protein>
    <submittedName>
        <fullName evidence="7">TetR/AcrR family transcriptional regulator</fullName>
    </submittedName>
</protein>
<dbReference type="PANTHER" id="PTHR30055:SF151">
    <property type="entry name" value="TRANSCRIPTIONAL REGULATORY PROTEIN"/>
    <property type="match status" value="1"/>
</dbReference>
<dbReference type="InterPro" id="IPR004111">
    <property type="entry name" value="Repressor_TetR_C"/>
</dbReference>
<dbReference type="InterPro" id="IPR001647">
    <property type="entry name" value="HTH_TetR"/>
</dbReference>
<keyword evidence="1" id="KW-0678">Repressor</keyword>
<reference evidence="7 8" key="1">
    <citation type="submission" date="2020-04" db="EMBL/GenBank/DDBJ databases">
        <title>MicrobeNet Type strains.</title>
        <authorList>
            <person name="Nicholson A.C."/>
        </authorList>
    </citation>
    <scope>NUCLEOTIDE SEQUENCE [LARGE SCALE GENOMIC DNA]</scope>
    <source>
        <strain evidence="7 8">ATCC BAA-277</strain>
    </source>
</reference>
<dbReference type="Gene3D" id="1.10.357.10">
    <property type="entry name" value="Tetracycline Repressor, domain 2"/>
    <property type="match status" value="1"/>
</dbReference>
<evidence type="ECO:0000313" key="7">
    <source>
        <dbReference type="EMBL" id="NKZ07584.1"/>
    </source>
</evidence>
<evidence type="ECO:0000256" key="1">
    <source>
        <dbReference type="ARBA" id="ARBA00022491"/>
    </source>
</evidence>
<dbReference type="InterPro" id="IPR036271">
    <property type="entry name" value="Tet_transcr_reg_TetR-rel_C_sf"/>
</dbReference>
<dbReference type="GO" id="GO:0003700">
    <property type="term" value="F:DNA-binding transcription factor activity"/>
    <property type="evidence" value="ECO:0007669"/>
    <property type="project" value="TreeGrafter"/>
</dbReference>
<keyword evidence="4" id="KW-0804">Transcription</keyword>
<evidence type="ECO:0000256" key="2">
    <source>
        <dbReference type="ARBA" id="ARBA00023015"/>
    </source>
</evidence>
<feature type="domain" description="HTH tetR-type" evidence="6">
    <location>
        <begin position="13"/>
        <end position="73"/>
    </location>
</feature>
<dbReference type="PRINTS" id="PR00400">
    <property type="entry name" value="TETREPRESSOR"/>
</dbReference>
<evidence type="ECO:0000313" key="8">
    <source>
        <dbReference type="Proteomes" id="UP000579250"/>
    </source>
</evidence>
<accession>A0A846ZA08</accession>
<dbReference type="Proteomes" id="UP000579250">
    <property type="component" value="Unassembled WGS sequence"/>
</dbReference>
<evidence type="ECO:0000256" key="5">
    <source>
        <dbReference type="PROSITE-ProRule" id="PRU00335"/>
    </source>
</evidence>
<comment type="caution">
    <text evidence="7">The sequence shown here is derived from an EMBL/GenBank/DDBJ whole genome shotgun (WGS) entry which is preliminary data.</text>
</comment>
<dbReference type="Pfam" id="PF02909">
    <property type="entry name" value="TetR_C_1"/>
    <property type="match status" value="1"/>
</dbReference>
<organism evidence="7 8">
    <name type="scientific">Actinomadura latina</name>
    <dbReference type="NCBI Taxonomy" id="163603"/>
    <lineage>
        <taxon>Bacteria</taxon>
        <taxon>Bacillati</taxon>
        <taxon>Actinomycetota</taxon>
        <taxon>Actinomycetes</taxon>
        <taxon>Streptosporangiales</taxon>
        <taxon>Thermomonosporaceae</taxon>
        <taxon>Actinomadura</taxon>
    </lineage>
</organism>
<gene>
    <name evidence="7" type="ORF">HGB48_28200</name>
</gene>
<dbReference type="SUPFAM" id="SSF46689">
    <property type="entry name" value="Homeodomain-like"/>
    <property type="match status" value="1"/>
</dbReference>
<dbReference type="GO" id="GO:0000976">
    <property type="term" value="F:transcription cis-regulatory region binding"/>
    <property type="evidence" value="ECO:0007669"/>
    <property type="project" value="TreeGrafter"/>
</dbReference>
<dbReference type="Pfam" id="PF00440">
    <property type="entry name" value="TetR_N"/>
    <property type="match status" value="1"/>
</dbReference>
<feature type="DNA-binding region" description="H-T-H motif" evidence="5">
    <location>
        <begin position="36"/>
        <end position="55"/>
    </location>
</feature>
<dbReference type="InterPro" id="IPR009057">
    <property type="entry name" value="Homeodomain-like_sf"/>
</dbReference>
<dbReference type="PANTHER" id="PTHR30055">
    <property type="entry name" value="HTH-TYPE TRANSCRIPTIONAL REGULATOR RUTR"/>
    <property type="match status" value="1"/>
</dbReference>
<dbReference type="InterPro" id="IPR050109">
    <property type="entry name" value="HTH-type_TetR-like_transc_reg"/>
</dbReference>
<dbReference type="EMBL" id="JAAXPI010000057">
    <property type="protein sequence ID" value="NKZ07584.1"/>
    <property type="molecule type" value="Genomic_DNA"/>
</dbReference>
<dbReference type="GO" id="GO:0046677">
    <property type="term" value="P:response to antibiotic"/>
    <property type="evidence" value="ECO:0007669"/>
    <property type="project" value="InterPro"/>
</dbReference>
<dbReference type="GO" id="GO:0045892">
    <property type="term" value="P:negative regulation of DNA-templated transcription"/>
    <property type="evidence" value="ECO:0007669"/>
    <property type="project" value="InterPro"/>
</dbReference>
<name>A0A846ZA08_9ACTN</name>